<proteinExistence type="predicted"/>
<protein>
    <submittedName>
        <fullName evidence="2">Uncharacterized protein</fullName>
    </submittedName>
</protein>
<feature type="compositionally biased region" description="Polar residues" evidence="1">
    <location>
        <begin position="48"/>
        <end position="57"/>
    </location>
</feature>
<gene>
    <name evidence="2" type="ORF">PCASD_14146</name>
</gene>
<organism evidence="2 3">
    <name type="scientific">Puccinia coronata f. sp. avenae</name>
    <dbReference type="NCBI Taxonomy" id="200324"/>
    <lineage>
        <taxon>Eukaryota</taxon>
        <taxon>Fungi</taxon>
        <taxon>Dikarya</taxon>
        <taxon>Basidiomycota</taxon>
        <taxon>Pucciniomycotina</taxon>
        <taxon>Pucciniomycetes</taxon>
        <taxon>Pucciniales</taxon>
        <taxon>Pucciniaceae</taxon>
        <taxon>Puccinia</taxon>
    </lineage>
</organism>
<reference evidence="2 3" key="1">
    <citation type="submission" date="2017-11" db="EMBL/GenBank/DDBJ databases">
        <title>De novo assembly and phasing of dikaryotic genomes from two isolates of Puccinia coronata f. sp. avenae, the causal agent of oat crown rust.</title>
        <authorList>
            <person name="Miller M.E."/>
            <person name="Zhang Y."/>
            <person name="Omidvar V."/>
            <person name="Sperschneider J."/>
            <person name="Schwessinger B."/>
            <person name="Raley C."/>
            <person name="Palmer J.M."/>
            <person name="Garnica D."/>
            <person name="Upadhyaya N."/>
            <person name="Rathjen J."/>
            <person name="Taylor J.M."/>
            <person name="Park R.F."/>
            <person name="Dodds P.N."/>
            <person name="Hirsch C.D."/>
            <person name="Kianian S.F."/>
            <person name="Figueroa M."/>
        </authorList>
    </citation>
    <scope>NUCLEOTIDE SEQUENCE [LARGE SCALE GENOMIC DNA]</scope>
    <source>
        <strain evidence="2">12SD80</strain>
    </source>
</reference>
<evidence type="ECO:0000313" key="3">
    <source>
        <dbReference type="Proteomes" id="UP000235392"/>
    </source>
</evidence>
<feature type="region of interest" description="Disordered" evidence="1">
    <location>
        <begin position="117"/>
        <end position="148"/>
    </location>
</feature>
<dbReference type="AlphaFoldDB" id="A0A2N5UFY6"/>
<name>A0A2N5UFY6_9BASI</name>
<dbReference type="EMBL" id="PGCI01000156">
    <property type="protein sequence ID" value="PLW36664.1"/>
    <property type="molecule type" value="Genomic_DNA"/>
</dbReference>
<sequence length="148" mass="16341">MAQILTSKNASKDFDTSKNTSLFNIKGGPLPPHQNDPATDTHLIGGSRTETANPSQKEFSHRPYGYGSNKLSSIRSNDYSAYKVIRLPDKSIIETKHAYFDKSVFPLMGALNPSVDHAPHSGLPDFDSTALFPFQEEESISTQEEEPL</sequence>
<comment type="caution">
    <text evidence="2">The sequence shown here is derived from an EMBL/GenBank/DDBJ whole genome shotgun (WGS) entry which is preliminary data.</text>
</comment>
<dbReference type="Proteomes" id="UP000235392">
    <property type="component" value="Unassembled WGS sequence"/>
</dbReference>
<feature type="region of interest" description="Disordered" evidence="1">
    <location>
        <begin position="1"/>
        <end position="67"/>
    </location>
</feature>
<evidence type="ECO:0000256" key="1">
    <source>
        <dbReference type="SAM" id="MobiDB-lite"/>
    </source>
</evidence>
<accession>A0A2N5UFY6</accession>
<evidence type="ECO:0000313" key="2">
    <source>
        <dbReference type="EMBL" id="PLW36664.1"/>
    </source>
</evidence>
<feature type="compositionally biased region" description="Acidic residues" evidence="1">
    <location>
        <begin position="135"/>
        <end position="148"/>
    </location>
</feature>